<organism evidence="1 2">
    <name type="scientific">Lutibacter oricola</name>
    <dbReference type="NCBI Taxonomy" id="762486"/>
    <lineage>
        <taxon>Bacteria</taxon>
        <taxon>Pseudomonadati</taxon>
        <taxon>Bacteroidota</taxon>
        <taxon>Flavobacteriia</taxon>
        <taxon>Flavobacteriales</taxon>
        <taxon>Flavobacteriaceae</taxon>
        <taxon>Lutibacter</taxon>
    </lineage>
</organism>
<dbReference type="RefSeq" id="WP_090124510.1">
    <property type="nucleotide sequence ID" value="NZ_FNNJ01000008.1"/>
</dbReference>
<accession>A0A1H3DUG6</accession>
<dbReference type="InterPro" id="IPR013211">
    <property type="entry name" value="LVIVD"/>
</dbReference>
<dbReference type="STRING" id="762486.SAMN05444411_10879"/>
<dbReference type="PROSITE" id="PS51257">
    <property type="entry name" value="PROKAR_LIPOPROTEIN"/>
    <property type="match status" value="1"/>
</dbReference>
<reference evidence="1 2" key="1">
    <citation type="submission" date="2016-10" db="EMBL/GenBank/DDBJ databases">
        <authorList>
            <person name="de Groot N.N."/>
        </authorList>
    </citation>
    <scope>NUCLEOTIDE SEQUENCE [LARGE SCALE GENOMIC DNA]</scope>
    <source>
        <strain evidence="1 2">DSM 24956</strain>
    </source>
</reference>
<proteinExistence type="predicted"/>
<dbReference type="Pfam" id="PF08309">
    <property type="entry name" value="LVIVD"/>
    <property type="match status" value="1"/>
</dbReference>
<sequence length="247" mass="27838">MKKFITYFSIVAVVFFSCDNNDTSNGNVSSNDGQGGSLAVFALKGNYLYTVDYQNLNVFNIQNEKSPVKVNTISIGFDIETLFSFKEYLFIGSQRGMFIYDVSSPELPKKVSESNHFTACDPVVANDEYAYVTLHSNTNCGGMQNELLTYDIADVYNPELLNVRELDGPKGLSLYNNYLLVCDSDVKIFDVSDPTNSIYVTSIPVTYSFDIIVRENHVFIISEIGIYQYLLDNDNIEGYEKLSELIF</sequence>
<keyword evidence="2" id="KW-1185">Reference proteome</keyword>
<gene>
    <name evidence="1" type="ORF">SAMN05444411_10879</name>
</gene>
<dbReference type="OrthoDB" id="1521841at2"/>
<dbReference type="Proteomes" id="UP000199595">
    <property type="component" value="Unassembled WGS sequence"/>
</dbReference>
<dbReference type="AlphaFoldDB" id="A0A1H3DUG6"/>
<name>A0A1H3DUG6_9FLAO</name>
<protein>
    <submittedName>
        <fullName evidence="1">LVIVD repeat-containing protein</fullName>
    </submittedName>
</protein>
<dbReference type="SUPFAM" id="SSF101908">
    <property type="entry name" value="Putative isomerase YbhE"/>
    <property type="match status" value="1"/>
</dbReference>
<dbReference type="EMBL" id="FNNJ01000008">
    <property type="protein sequence ID" value="SDX70172.1"/>
    <property type="molecule type" value="Genomic_DNA"/>
</dbReference>
<evidence type="ECO:0000313" key="1">
    <source>
        <dbReference type="EMBL" id="SDX70172.1"/>
    </source>
</evidence>
<evidence type="ECO:0000313" key="2">
    <source>
        <dbReference type="Proteomes" id="UP000199595"/>
    </source>
</evidence>